<evidence type="ECO:0000256" key="6">
    <source>
        <dbReference type="PROSITE-ProRule" id="PRU00169"/>
    </source>
</evidence>
<evidence type="ECO:0000256" key="4">
    <source>
        <dbReference type="ARBA" id="ARBA00023015"/>
    </source>
</evidence>
<dbReference type="Proteomes" id="UP001354989">
    <property type="component" value="Plasmid pPP8"/>
</dbReference>
<keyword evidence="4" id="KW-0805">Transcription regulation</keyword>
<dbReference type="SUPFAM" id="SSF52172">
    <property type="entry name" value="CheY-like"/>
    <property type="match status" value="1"/>
</dbReference>
<dbReference type="PRINTS" id="PR00344">
    <property type="entry name" value="BCTRLSENSOR"/>
</dbReference>
<dbReference type="PROSITE" id="PS50110">
    <property type="entry name" value="RESPONSE_REGULATORY"/>
    <property type="match status" value="1"/>
</dbReference>
<dbReference type="Gene3D" id="1.10.10.60">
    <property type="entry name" value="Homeodomain-like"/>
    <property type="match status" value="1"/>
</dbReference>
<keyword evidence="7" id="KW-0812">Transmembrane</keyword>
<dbReference type="InterPro" id="IPR003661">
    <property type="entry name" value="HisK_dim/P_dom"/>
</dbReference>
<protein>
    <recommendedName>
        <fullName evidence="2">histidine kinase</fullName>
        <ecNumber evidence="2">2.7.13.3</ecNumber>
    </recommendedName>
</protein>
<dbReference type="GO" id="GO:0016301">
    <property type="term" value="F:kinase activity"/>
    <property type="evidence" value="ECO:0007669"/>
    <property type="project" value="UniProtKB-KW"/>
</dbReference>
<dbReference type="Pfam" id="PF07495">
    <property type="entry name" value="Y_Y_Y"/>
    <property type="match status" value="1"/>
</dbReference>
<dbReference type="InterPro" id="IPR018060">
    <property type="entry name" value="HTH_AraC"/>
</dbReference>
<feature type="domain" description="HTH araC/xylS-type" evidence="8">
    <location>
        <begin position="1278"/>
        <end position="1377"/>
    </location>
</feature>
<evidence type="ECO:0000256" key="5">
    <source>
        <dbReference type="ARBA" id="ARBA00023163"/>
    </source>
</evidence>
<accession>A0ABN6LGQ6</accession>
<feature type="modified residue" description="4-aspartylphosphate" evidence="6">
    <location>
        <position position="1179"/>
    </location>
</feature>
<dbReference type="InterPro" id="IPR003594">
    <property type="entry name" value="HATPase_dom"/>
</dbReference>
<dbReference type="InterPro" id="IPR009057">
    <property type="entry name" value="Homeodomain-like_sf"/>
</dbReference>
<dbReference type="SMART" id="SM00448">
    <property type="entry name" value="REC"/>
    <property type="match status" value="1"/>
</dbReference>
<dbReference type="InterPro" id="IPR001789">
    <property type="entry name" value="Sig_transdc_resp-reg_receiver"/>
</dbReference>
<keyword evidence="11" id="KW-0614">Plasmid</keyword>
<dbReference type="SUPFAM" id="SSF47384">
    <property type="entry name" value="Homodimeric domain of signal transducing histidine kinase"/>
    <property type="match status" value="1"/>
</dbReference>
<proteinExistence type="predicted"/>
<dbReference type="InterPro" id="IPR036097">
    <property type="entry name" value="HisK_dim/P_sf"/>
</dbReference>
<dbReference type="PANTHER" id="PTHR43547:SF2">
    <property type="entry name" value="HYBRID SIGNAL TRANSDUCTION HISTIDINE KINASE C"/>
    <property type="match status" value="1"/>
</dbReference>
<dbReference type="PROSITE" id="PS01124">
    <property type="entry name" value="HTH_ARAC_FAMILY_2"/>
    <property type="match status" value="1"/>
</dbReference>
<evidence type="ECO:0000256" key="3">
    <source>
        <dbReference type="ARBA" id="ARBA00022553"/>
    </source>
</evidence>
<dbReference type="InterPro" id="IPR005467">
    <property type="entry name" value="His_kinase_dom"/>
</dbReference>
<geneLocation type="plasmid" evidence="11 12">
    <name>pPP8</name>
</geneLocation>
<evidence type="ECO:0000313" key="11">
    <source>
        <dbReference type="EMBL" id="BDD02340.1"/>
    </source>
</evidence>
<dbReference type="Pfam" id="PF00512">
    <property type="entry name" value="HisKA"/>
    <property type="match status" value="1"/>
</dbReference>
<evidence type="ECO:0000259" key="8">
    <source>
        <dbReference type="PROSITE" id="PS01124"/>
    </source>
</evidence>
<dbReference type="SMART" id="SM00388">
    <property type="entry name" value="HisKA"/>
    <property type="match status" value="1"/>
</dbReference>
<dbReference type="SUPFAM" id="SSF63829">
    <property type="entry name" value="Calcium-dependent phosphotriesterase"/>
    <property type="match status" value="2"/>
</dbReference>
<dbReference type="RefSeq" id="WP_338399499.1">
    <property type="nucleotide sequence ID" value="NZ_AP025300.1"/>
</dbReference>
<dbReference type="InterPro" id="IPR004358">
    <property type="entry name" value="Sig_transdc_His_kin-like_C"/>
</dbReference>
<evidence type="ECO:0000256" key="7">
    <source>
        <dbReference type="SAM" id="Phobius"/>
    </source>
</evidence>
<dbReference type="InterPro" id="IPR011006">
    <property type="entry name" value="CheY-like_superfamily"/>
</dbReference>
<name>A0ABN6LGQ6_9BACT</name>
<reference evidence="11 12" key="1">
    <citation type="submission" date="2021-12" db="EMBL/GenBank/DDBJ databases">
        <title>Genome sequencing of bacteria with rrn-lacking chromosome and rrn-plasmid.</title>
        <authorList>
            <person name="Anda M."/>
            <person name="Iwasaki W."/>
        </authorList>
    </citation>
    <scope>NUCLEOTIDE SEQUENCE [LARGE SCALE GENOMIC DNA]</scope>
    <source>
        <strain evidence="11 12">NBRC 101262</strain>
        <plasmid evidence="11 12">pPP8</plasmid>
    </source>
</reference>
<dbReference type="Gene3D" id="3.30.565.10">
    <property type="entry name" value="Histidine kinase-like ATPase, C-terminal domain"/>
    <property type="match status" value="1"/>
</dbReference>
<keyword evidence="11" id="KW-0808">Transferase</keyword>
<sequence>MIKHLLCLVVFTILSLHVFADFRHLSTKNGLSQNDINCVFQDSKGFVWVGTHDGLNRFDGLSIEVFHPTDKPYSIKSNLPYTIIEDKRGYLWIGSSDLGISRYDPRSQQFVNFYNDKPRHLLTSNRVTNLTFDKQGNLWVGTVDGLNKIEAESLYGEEKDLKIQQFYYNPHNPTSLHSSNIKSIYCDKYGKIWVGSAAGLQRFIPNEQNGMGAFESFENIPNIEVLGIIEGNNRIIMFNNSGVFWFDPNTDRPYEKISDLTGIRALIFSASKEIWVGTVNGLYQCTMNRQLGKLEVKEHFKHDVFKQNSISTNVIRFLTEDQNGNIWVGTNGGGINFYNPHQKKFHQFTKNTNDKSLNISKVKSLYEDRNGNLWVGLDGMGIDFLERKYFLDNNYDHFIHLVEGEEVASQRVAYDICEWKNKVYIGCGYPKKLMVFEKGIPTQKQLDQQQKRKDITNAIFCLKNDGDSILWMGSYDGGLYRQTMQANGEIKIDNFVNGSKDKHQLASKIVRSIAVDKKGNLLIGTDLGLRILPKSEKLSDQPKFEYVSMLPAKESHYILSTYVDSENNYWIGTLGKGLFKVQLGKGQSRGGKFEVSQIGKNSLSNNVIKAIVEDNYGNIWVSTNKGLNSIDMESFDTRIFSYGEGLQDNEFSENAALKQANGRLMFGGVNGVNYFFPHEIVEDRTTAPIQFTNLYVNNTLIQPQKSYRGGVILQKSITYSREITLNYYQNNFSIDFACLHFGSPENNVYKYFLEGFDDQWSKLQGQNRTIRYTNLPSGEYTLRLKGANYDGIMQDEDRTLKITVLKPWWYSHWAVSVYIILGLIILWFASRFTIISAQKKQQLIMDHFEREKLEELSQLKMMFFTNISHELRTPLTLIHGPLQKMLNMAKGNGQQVDDLQLISKNVNYLMRLINQLMDFRKVENGKMDLKVRVYDWHFVTHQALLSFQELADQKKISISFHSDQKNILGWMDLDKYEKILYNLLSNAFKFTEASGQVKVTVGLKQHENIKGVCVQVTDTGCGIPQDQQPLIFERFYQVNTLGNVKKRGTGIGLSFSKSLVELHHGTIDLESKIGEGSTFVLWFPLEKEAYDEDEIIATLDQDQKDEYYLAEEENEEIGYVETRGRKRKIPKVLIVEDNPDIRKFIVESLKENHYLYEAENGKEALEVIKTSNPDIIISDIMMPEMDGYELVKAVRNDIDYCHLPIILLTAKTEVKDQIHGFENGADAFVSKPFNPEVLIARIHSLVNGRQVMQKKFRKGVDVSPSEVTTTSMDEKFLSRLMSILEEHISNSEFTVEMLAREYGASTISINQKLKALSGQTAKSFIRTVRLKRAAQLLELDRFSVSEVTYEVGFNDLKYFRNCFKKEFGICPSQYGKKEDIPQHEEIDS</sequence>
<feature type="domain" description="Histidine kinase" evidence="9">
    <location>
        <begin position="866"/>
        <end position="1087"/>
    </location>
</feature>
<dbReference type="Gene3D" id="2.60.40.10">
    <property type="entry name" value="Immunoglobulins"/>
    <property type="match status" value="1"/>
</dbReference>
<dbReference type="Pfam" id="PF12833">
    <property type="entry name" value="HTH_18"/>
    <property type="match status" value="1"/>
</dbReference>
<dbReference type="Pfam" id="PF00072">
    <property type="entry name" value="Response_reg"/>
    <property type="match status" value="1"/>
</dbReference>
<dbReference type="EMBL" id="AP025300">
    <property type="protein sequence ID" value="BDD02340.1"/>
    <property type="molecule type" value="Genomic_DNA"/>
</dbReference>
<dbReference type="InterPro" id="IPR036890">
    <property type="entry name" value="HATPase_C_sf"/>
</dbReference>
<dbReference type="CDD" id="cd00082">
    <property type="entry name" value="HisKA"/>
    <property type="match status" value="1"/>
</dbReference>
<dbReference type="Pfam" id="PF02518">
    <property type="entry name" value="HATPase_c"/>
    <property type="match status" value="1"/>
</dbReference>
<evidence type="ECO:0000313" key="12">
    <source>
        <dbReference type="Proteomes" id="UP001354989"/>
    </source>
</evidence>
<dbReference type="SMART" id="SM00342">
    <property type="entry name" value="HTH_ARAC"/>
    <property type="match status" value="1"/>
</dbReference>
<keyword evidence="11" id="KW-0418">Kinase</keyword>
<dbReference type="InterPro" id="IPR011123">
    <property type="entry name" value="Y_Y_Y"/>
</dbReference>
<dbReference type="Gene3D" id="3.40.50.2300">
    <property type="match status" value="1"/>
</dbReference>
<dbReference type="SMART" id="SM00387">
    <property type="entry name" value="HATPase_c"/>
    <property type="match status" value="1"/>
</dbReference>
<dbReference type="SUPFAM" id="SSF55874">
    <property type="entry name" value="ATPase domain of HSP90 chaperone/DNA topoisomerase II/histidine kinase"/>
    <property type="match status" value="1"/>
</dbReference>
<evidence type="ECO:0000256" key="2">
    <source>
        <dbReference type="ARBA" id="ARBA00012438"/>
    </source>
</evidence>
<dbReference type="CDD" id="cd17574">
    <property type="entry name" value="REC_OmpR"/>
    <property type="match status" value="1"/>
</dbReference>
<keyword evidence="12" id="KW-1185">Reference proteome</keyword>
<feature type="transmembrane region" description="Helical" evidence="7">
    <location>
        <begin position="808"/>
        <end position="829"/>
    </location>
</feature>
<organism evidence="11 12">
    <name type="scientific">Persicobacter psychrovividus</name>
    <dbReference type="NCBI Taxonomy" id="387638"/>
    <lineage>
        <taxon>Bacteria</taxon>
        <taxon>Pseudomonadati</taxon>
        <taxon>Bacteroidota</taxon>
        <taxon>Cytophagia</taxon>
        <taxon>Cytophagales</taxon>
        <taxon>Persicobacteraceae</taxon>
        <taxon>Persicobacter</taxon>
    </lineage>
</organism>
<comment type="catalytic activity">
    <reaction evidence="1">
        <text>ATP + protein L-histidine = ADP + protein N-phospho-L-histidine.</text>
        <dbReference type="EC" id="2.7.13.3"/>
    </reaction>
</comment>
<keyword evidence="7" id="KW-0472">Membrane</keyword>
<dbReference type="PANTHER" id="PTHR43547">
    <property type="entry name" value="TWO-COMPONENT HISTIDINE KINASE"/>
    <property type="match status" value="1"/>
</dbReference>
<dbReference type="Gene3D" id="1.10.287.130">
    <property type="match status" value="1"/>
</dbReference>
<dbReference type="PROSITE" id="PS50109">
    <property type="entry name" value="HIS_KIN"/>
    <property type="match status" value="1"/>
</dbReference>
<feature type="domain" description="Response regulatory" evidence="10">
    <location>
        <begin position="1131"/>
        <end position="1246"/>
    </location>
</feature>
<dbReference type="InterPro" id="IPR011110">
    <property type="entry name" value="Reg_prop"/>
</dbReference>
<evidence type="ECO:0000259" key="10">
    <source>
        <dbReference type="PROSITE" id="PS50110"/>
    </source>
</evidence>
<keyword evidence="7" id="KW-1133">Transmembrane helix</keyword>
<evidence type="ECO:0000259" key="9">
    <source>
        <dbReference type="PROSITE" id="PS50109"/>
    </source>
</evidence>
<gene>
    <name evidence="11" type="ORF">PEPS_46200</name>
</gene>
<dbReference type="Gene3D" id="2.130.10.10">
    <property type="entry name" value="YVTN repeat-like/Quinoprotein amine dehydrogenase"/>
    <property type="match status" value="2"/>
</dbReference>
<keyword evidence="5" id="KW-0804">Transcription</keyword>
<evidence type="ECO:0000256" key="1">
    <source>
        <dbReference type="ARBA" id="ARBA00000085"/>
    </source>
</evidence>
<dbReference type="SUPFAM" id="SSF46689">
    <property type="entry name" value="Homeodomain-like"/>
    <property type="match status" value="1"/>
</dbReference>
<keyword evidence="3 6" id="KW-0597">Phosphoprotein</keyword>
<dbReference type="InterPro" id="IPR013783">
    <property type="entry name" value="Ig-like_fold"/>
</dbReference>
<dbReference type="InterPro" id="IPR015943">
    <property type="entry name" value="WD40/YVTN_repeat-like_dom_sf"/>
</dbReference>
<dbReference type="Pfam" id="PF07494">
    <property type="entry name" value="Reg_prop"/>
    <property type="match status" value="7"/>
</dbReference>
<dbReference type="EC" id="2.7.13.3" evidence="2"/>